<evidence type="ECO:0000256" key="1">
    <source>
        <dbReference type="SAM" id="SignalP"/>
    </source>
</evidence>
<reference evidence="2" key="1">
    <citation type="submission" date="2021-01" db="EMBL/GenBank/DDBJ databases">
        <title>Adiantum capillus-veneris genome.</title>
        <authorList>
            <person name="Fang Y."/>
            <person name="Liao Q."/>
        </authorList>
    </citation>
    <scope>NUCLEOTIDE SEQUENCE</scope>
    <source>
        <strain evidence="2">H3</strain>
        <tissue evidence="2">Leaf</tissue>
    </source>
</reference>
<evidence type="ECO:0000313" key="2">
    <source>
        <dbReference type="EMBL" id="KAI5081690.1"/>
    </source>
</evidence>
<comment type="caution">
    <text evidence="2">The sequence shown here is derived from an EMBL/GenBank/DDBJ whole genome shotgun (WGS) entry which is preliminary data.</text>
</comment>
<sequence>MALTLVLLVQPCAMRMGAAVDFGGNNGAARYQCLFISDNVWGAFSRGILPANQNKTQFLSKKEGDKEGEKGRRSLEGGSIFLGWTRRDNDLEGGQKHSISLLLSTLLQCWSRGWEISSKEGRRSTKGDTCGQAVNDFVLEMKKNWLLKGEWLGSNPMMVE</sequence>
<evidence type="ECO:0000313" key="3">
    <source>
        <dbReference type="Proteomes" id="UP000886520"/>
    </source>
</evidence>
<proteinExistence type="predicted"/>
<accession>A0A9D4V889</accession>
<keyword evidence="1" id="KW-0732">Signal</keyword>
<keyword evidence="3" id="KW-1185">Reference proteome</keyword>
<name>A0A9D4V889_ADICA</name>
<organism evidence="2 3">
    <name type="scientific">Adiantum capillus-veneris</name>
    <name type="common">Maidenhair fern</name>
    <dbReference type="NCBI Taxonomy" id="13818"/>
    <lineage>
        <taxon>Eukaryota</taxon>
        <taxon>Viridiplantae</taxon>
        <taxon>Streptophyta</taxon>
        <taxon>Embryophyta</taxon>
        <taxon>Tracheophyta</taxon>
        <taxon>Polypodiopsida</taxon>
        <taxon>Polypodiidae</taxon>
        <taxon>Polypodiales</taxon>
        <taxon>Pteridineae</taxon>
        <taxon>Pteridaceae</taxon>
        <taxon>Vittarioideae</taxon>
        <taxon>Adiantum</taxon>
    </lineage>
</organism>
<dbReference type="EMBL" id="JABFUD020000003">
    <property type="protein sequence ID" value="KAI5081690.1"/>
    <property type="molecule type" value="Genomic_DNA"/>
</dbReference>
<dbReference type="Proteomes" id="UP000886520">
    <property type="component" value="Chromosome 2"/>
</dbReference>
<dbReference type="AlphaFoldDB" id="A0A9D4V889"/>
<gene>
    <name evidence="2" type="ORF">GOP47_0001433</name>
</gene>
<protein>
    <submittedName>
        <fullName evidence="2">Uncharacterized protein</fullName>
    </submittedName>
</protein>
<feature type="signal peptide" evidence="1">
    <location>
        <begin position="1"/>
        <end position="19"/>
    </location>
</feature>
<feature type="chain" id="PRO_5038439544" evidence="1">
    <location>
        <begin position="20"/>
        <end position="160"/>
    </location>
</feature>